<evidence type="ECO:0000256" key="2">
    <source>
        <dbReference type="ARBA" id="ARBA00011779"/>
    </source>
</evidence>
<dbReference type="InterPro" id="IPR005667">
    <property type="entry name" value="Sulph_transpt2"/>
</dbReference>
<evidence type="ECO:0000256" key="7">
    <source>
        <dbReference type="ARBA" id="ARBA00023136"/>
    </source>
</evidence>
<keyword evidence="6" id="KW-0764">Sulfate transport</keyword>
<evidence type="ECO:0000256" key="1">
    <source>
        <dbReference type="ARBA" id="ARBA00004651"/>
    </source>
</evidence>
<evidence type="ECO:0000256" key="4">
    <source>
        <dbReference type="ARBA" id="ARBA00022692"/>
    </source>
</evidence>
<keyword evidence="3 9" id="KW-0813">Transport</keyword>
<evidence type="ECO:0000256" key="9">
    <source>
        <dbReference type="RuleBase" id="RU363032"/>
    </source>
</evidence>
<evidence type="ECO:0000256" key="5">
    <source>
        <dbReference type="ARBA" id="ARBA00022989"/>
    </source>
</evidence>
<evidence type="ECO:0000256" key="6">
    <source>
        <dbReference type="ARBA" id="ARBA00023032"/>
    </source>
</evidence>
<dbReference type="PROSITE" id="PS50928">
    <property type="entry name" value="ABC_TM1"/>
    <property type="match status" value="1"/>
</dbReference>
<evidence type="ECO:0000256" key="3">
    <source>
        <dbReference type="ARBA" id="ARBA00022448"/>
    </source>
</evidence>
<organism evidence="11">
    <name type="scientific">Oceaniferula spumae</name>
    <dbReference type="NCBI Taxonomy" id="2979115"/>
    <lineage>
        <taxon>Bacteria</taxon>
        <taxon>Pseudomonadati</taxon>
        <taxon>Verrucomicrobiota</taxon>
        <taxon>Verrucomicrobiia</taxon>
        <taxon>Verrucomicrobiales</taxon>
        <taxon>Verrucomicrobiaceae</taxon>
        <taxon>Oceaniferula</taxon>
    </lineage>
</organism>
<comment type="subunit">
    <text evidence="2">The complex is composed of two ATP-binding proteins (CysA), two transmembrane proteins (CysT and CysW) and a solute-binding protein (CysP).</text>
</comment>
<dbReference type="InterPro" id="IPR000515">
    <property type="entry name" value="MetI-like"/>
</dbReference>
<name>A0AAT9FRM8_9BACT</name>
<dbReference type="AlphaFoldDB" id="A0AAT9FRM8"/>
<comment type="similarity">
    <text evidence="9">Belongs to the binding-protein-dependent transport system permease family.</text>
</comment>
<feature type="transmembrane region" description="Helical" evidence="9">
    <location>
        <begin position="248"/>
        <end position="272"/>
    </location>
</feature>
<evidence type="ECO:0000256" key="8">
    <source>
        <dbReference type="ARBA" id="ARBA00025323"/>
    </source>
</evidence>
<evidence type="ECO:0000259" key="10">
    <source>
        <dbReference type="PROSITE" id="PS50928"/>
    </source>
</evidence>
<dbReference type="PANTHER" id="PTHR30406:SF8">
    <property type="entry name" value="SULFATE TRANSPORT SYSTEM PERMEASE PROTEIN CYST"/>
    <property type="match status" value="1"/>
</dbReference>
<dbReference type="SUPFAM" id="SSF161098">
    <property type="entry name" value="MetI-like"/>
    <property type="match status" value="1"/>
</dbReference>
<keyword evidence="5 9" id="KW-1133">Transmembrane helix</keyword>
<protein>
    <submittedName>
        <fullName evidence="11">Molybdenum ABC transporter permease</fullName>
    </submittedName>
</protein>
<dbReference type="KEGG" id="osu:NT6N_36330"/>
<dbReference type="Gene3D" id="1.10.3720.10">
    <property type="entry name" value="MetI-like"/>
    <property type="match status" value="1"/>
</dbReference>
<feature type="transmembrane region" description="Helical" evidence="9">
    <location>
        <begin position="63"/>
        <end position="87"/>
    </location>
</feature>
<comment type="function">
    <text evidence="8">Part of the ABC transporter complex CysAWTP (TC 3.A.1.6.1) involved in sulfate/thiosulfate import. Probably responsible for the translocation of the substrate across the membrane.</text>
</comment>
<dbReference type="Pfam" id="PF00528">
    <property type="entry name" value="BPD_transp_1"/>
    <property type="match status" value="1"/>
</dbReference>
<keyword evidence="4 9" id="KW-0812">Transmembrane</keyword>
<evidence type="ECO:0000313" key="11">
    <source>
        <dbReference type="EMBL" id="BDS08593.1"/>
    </source>
</evidence>
<feature type="transmembrane region" description="Helical" evidence="9">
    <location>
        <begin position="140"/>
        <end position="162"/>
    </location>
</feature>
<feature type="domain" description="ABC transmembrane type-1" evidence="10">
    <location>
        <begin position="61"/>
        <end position="267"/>
    </location>
</feature>
<dbReference type="PANTHER" id="PTHR30406">
    <property type="entry name" value="SULFATE TRANSPORT SYSTEM PERMEASE PROTEIN"/>
    <property type="match status" value="1"/>
</dbReference>
<dbReference type="EMBL" id="AP026866">
    <property type="protein sequence ID" value="BDS08593.1"/>
    <property type="molecule type" value="Genomic_DNA"/>
</dbReference>
<dbReference type="GO" id="GO:0015419">
    <property type="term" value="F:ABC-type sulfate transporter activity"/>
    <property type="evidence" value="ECO:0007669"/>
    <property type="project" value="InterPro"/>
</dbReference>
<feature type="transmembrane region" description="Helical" evidence="9">
    <location>
        <begin position="99"/>
        <end position="120"/>
    </location>
</feature>
<dbReference type="InterPro" id="IPR035906">
    <property type="entry name" value="MetI-like_sf"/>
</dbReference>
<feature type="transmembrane region" description="Helical" evidence="9">
    <location>
        <begin position="21"/>
        <end position="43"/>
    </location>
</feature>
<keyword evidence="7 9" id="KW-0472">Membrane</keyword>
<sequence>METKPHATRRLSGDLPFFCGLGIIAWLYVGLILAMVLANVSVVSWDTLVQTWRQPAIQSSIKLTLLSCTTTALLSILCAVPTGYLLARFKFRGRSVMDAIMDIPIVLPPLVVGLSLLILFNKVDLLGAGPIEGWLNDHGMSVTYSVAAVVLAQFSVATAFAVRMMKNTFEQIDPRCEDVAMTLGCNRSQAFWRVALPQAGQGVVAAGVLAWARALGEFGPILVFAGATRGRTEVLSTSVFLEINLGNIGGAAAVSLIMIALAISLISLIRYFTRSESNFF</sequence>
<reference evidence="11" key="1">
    <citation type="submission" date="2024-07" db="EMBL/GenBank/DDBJ databases">
        <title>Complete genome sequence of Verrucomicrobiaceae bacterium NT6N.</title>
        <authorList>
            <person name="Huang C."/>
            <person name="Takami H."/>
            <person name="Hamasaki K."/>
        </authorList>
    </citation>
    <scope>NUCLEOTIDE SEQUENCE</scope>
    <source>
        <strain evidence="11">NT6N</strain>
    </source>
</reference>
<comment type="subcellular location">
    <subcellularLocation>
        <location evidence="1 9">Cell membrane</location>
        <topology evidence="1 9">Multi-pass membrane protein</topology>
    </subcellularLocation>
</comment>
<accession>A0AAT9FRM8</accession>
<dbReference type="GO" id="GO:0005886">
    <property type="term" value="C:plasma membrane"/>
    <property type="evidence" value="ECO:0007669"/>
    <property type="project" value="UniProtKB-SubCell"/>
</dbReference>
<gene>
    <name evidence="11" type="ORF">NT6N_36330</name>
</gene>
<proteinExistence type="inferred from homology"/>
<dbReference type="CDD" id="cd06261">
    <property type="entry name" value="TM_PBP2"/>
    <property type="match status" value="1"/>
</dbReference>